<dbReference type="InterPro" id="IPR010640">
    <property type="entry name" value="Low_temperature_requirement_A"/>
</dbReference>
<keyword evidence="1" id="KW-0812">Transmembrane</keyword>
<protein>
    <recommendedName>
        <fullName evidence="4">Low temperature requirement protein LtrA</fullName>
    </recommendedName>
</protein>
<evidence type="ECO:0000313" key="3">
    <source>
        <dbReference type="Proteomes" id="UP000003697"/>
    </source>
</evidence>
<keyword evidence="1" id="KW-1133">Transmembrane helix</keyword>
<evidence type="ECO:0008006" key="4">
    <source>
        <dbReference type="Google" id="ProtNLM"/>
    </source>
</evidence>
<dbReference type="EMBL" id="AEVI01000004">
    <property type="protein sequence ID" value="EFX96973.1"/>
    <property type="molecule type" value="Genomic_DNA"/>
</dbReference>
<comment type="caution">
    <text evidence="2">The sequence shown here is derived from an EMBL/GenBank/DDBJ whole genome shotgun (WGS) entry which is preliminary data.</text>
</comment>
<reference evidence="2 3" key="1">
    <citation type="submission" date="2011-01" db="EMBL/GenBank/DDBJ databases">
        <authorList>
            <person name="Muzny D."/>
            <person name="Qin X."/>
            <person name="Buhay C."/>
            <person name="Dugan-Rocha S."/>
            <person name="Ding Y."/>
            <person name="Chen G."/>
            <person name="Hawes A."/>
            <person name="Holder M."/>
            <person name="Jhangiani S."/>
            <person name="Johnson A."/>
            <person name="Khan Z."/>
            <person name="Li Z."/>
            <person name="Liu W."/>
            <person name="Liu X."/>
            <person name="Perez L."/>
            <person name="Shen H."/>
            <person name="Wang Q."/>
            <person name="Watt J."/>
            <person name="Xi L."/>
            <person name="Xin Y."/>
            <person name="Zhou J."/>
            <person name="Deng J."/>
            <person name="Jiang H."/>
            <person name="Liu Y."/>
            <person name="Qu J."/>
            <person name="Song X.-Z."/>
            <person name="Zhang L."/>
            <person name="Villasana D."/>
            <person name="Johnson A."/>
            <person name="Liu J."/>
            <person name="Liyanage D."/>
            <person name="Lorensuhewa L."/>
            <person name="Robinson T."/>
            <person name="Song A."/>
            <person name="Song B.-B."/>
            <person name="Dinh H."/>
            <person name="Thornton R."/>
            <person name="Coyle M."/>
            <person name="Francisco L."/>
            <person name="Jackson L."/>
            <person name="Javaid M."/>
            <person name="Korchina V."/>
            <person name="Kovar C."/>
            <person name="Mata R."/>
            <person name="Mathew T."/>
            <person name="Ngo R."/>
            <person name="Nguyen L."/>
            <person name="Nguyen N."/>
            <person name="Okwuonu G."/>
            <person name="Ongeri F."/>
            <person name="Pham C."/>
            <person name="Simmons D."/>
            <person name="Wilczek-Boney K."/>
            <person name="Hale W."/>
            <person name="Jakkamsetti A."/>
            <person name="Pham P."/>
            <person name="Ruth R."/>
            <person name="San Lucas F."/>
            <person name="Warren J."/>
            <person name="Zhang J."/>
            <person name="Zhao Z."/>
            <person name="Zhou C."/>
            <person name="Zhu D."/>
            <person name="Lee S."/>
            <person name="Bess C."/>
            <person name="Blankenburg K."/>
            <person name="Forbes L."/>
            <person name="Fu Q."/>
            <person name="Gubbala S."/>
            <person name="Hirani K."/>
            <person name="Jayaseelan J.C."/>
            <person name="Lara F."/>
            <person name="Munidasa M."/>
            <person name="Palculict T."/>
            <person name="Patil S."/>
            <person name="Pu L.-L."/>
            <person name="Saada N."/>
            <person name="Tang L."/>
            <person name="Weissenberger G."/>
            <person name="Zhu Y."/>
            <person name="Hemphill L."/>
            <person name="Shang Y."/>
            <person name="Youmans B."/>
            <person name="Ayvaz T."/>
            <person name="Ross M."/>
            <person name="Santibanez J."/>
            <person name="Aqrawi P."/>
            <person name="Gross S."/>
            <person name="Joshi V."/>
            <person name="Fowler G."/>
            <person name="Nazareth L."/>
            <person name="Reid J."/>
            <person name="Worley K."/>
            <person name="Petrosino J."/>
            <person name="Highlander S."/>
            <person name="Gibbs R."/>
        </authorList>
    </citation>
    <scope>NUCLEOTIDE SEQUENCE [LARGE SCALE GENOMIC DNA]</scope>
    <source>
        <strain evidence="2 3">ATCC 49124</strain>
    </source>
</reference>
<evidence type="ECO:0000313" key="2">
    <source>
        <dbReference type="EMBL" id="EFX96973.1"/>
    </source>
</evidence>
<feature type="transmembrane region" description="Helical" evidence="1">
    <location>
        <begin position="138"/>
        <end position="159"/>
    </location>
</feature>
<dbReference type="Proteomes" id="UP000003697">
    <property type="component" value="Unassembled WGS sequence"/>
</dbReference>
<gene>
    <name evidence="2" type="ORF">HMPREF9425_0078</name>
</gene>
<keyword evidence="3" id="KW-1185">Reference proteome</keyword>
<proteinExistence type="predicted"/>
<evidence type="ECO:0000256" key="1">
    <source>
        <dbReference type="SAM" id="Phobius"/>
    </source>
</evidence>
<dbReference type="Pfam" id="PF06772">
    <property type="entry name" value="LtrA"/>
    <property type="match status" value="1"/>
</dbReference>
<feature type="transmembrane region" description="Helical" evidence="1">
    <location>
        <begin position="113"/>
        <end position="132"/>
    </location>
</feature>
<feature type="transmembrane region" description="Helical" evidence="1">
    <location>
        <begin position="14"/>
        <end position="33"/>
    </location>
</feature>
<name>A0ABN0CIU5_STRVE</name>
<keyword evidence="1" id="KW-0472">Membrane</keyword>
<accession>A0ABN0CIU5</accession>
<organism evidence="2 3">
    <name type="scientific">Streptococcus vestibularis ATCC 49124</name>
    <dbReference type="NCBI Taxonomy" id="889206"/>
    <lineage>
        <taxon>Bacteria</taxon>
        <taxon>Bacillati</taxon>
        <taxon>Bacillota</taxon>
        <taxon>Bacilli</taxon>
        <taxon>Lactobacillales</taxon>
        <taxon>Streptococcaceae</taxon>
        <taxon>Streptococcus</taxon>
    </lineage>
</organism>
<feature type="transmembrane region" description="Helical" evidence="1">
    <location>
        <begin position="79"/>
        <end position="101"/>
    </location>
</feature>
<feature type="transmembrane region" description="Helical" evidence="1">
    <location>
        <begin position="53"/>
        <end position="73"/>
    </location>
</feature>
<sequence>MIMELANFFTIEKFSIYSVLYFIIMLSLFLFYFGQFDHAIDEKSNQKGLFLIYSHYPIFIGLLMMTVSMSFLLNPEANLLFATSFSYIGFGLFQAAVLVNGPYNKHYLRYSKSYYCVQATLYLAALILSLIFASNPIIVVSITTILALAIAIHSIYFYMTQTKKHSTPYWELF</sequence>